<reference evidence="2" key="1">
    <citation type="submission" date="2019-06" db="EMBL/GenBank/DDBJ databases">
        <authorList>
            <person name="Murdoch R.W."/>
            <person name="Fathepure B."/>
        </authorList>
    </citation>
    <scope>NUCLEOTIDE SEQUENCE</scope>
</reference>
<evidence type="ECO:0000256" key="1">
    <source>
        <dbReference type="SAM" id="Phobius"/>
    </source>
</evidence>
<protein>
    <submittedName>
        <fullName evidence="2">Uncharacterized protein</fullName>
    </submittedName>
</protein>
<name>A0A5B8RJ95_9ZZZZ</name>
<evidence type="ECO:0000313" key="2">
    <source>
        <dbReference type="EMBL" id="QEA08098.1"/>
    </source>
</evidence>
<dbReference type="AlphaFoldDB" id="A0A5B8RJ95"/>
<gene>
    <name evidence="2" type="ORF">KBTEX_04471</name>
</gene>
<feature type="transmembrane region" description="Helical" evidence="1">
    <location>
        <begin position="82"/>
        <end position="102"/>
    </location>
</feature>
<dbReference type="EMBL" id="MN079845">
    <property type="protein sequence ID" value="QEA08098.1"/>
    <property type="molecule type" value="Genomic_DNA"/>
</dbReference>
<organism evidence="2">
    <name type="scientific">uncultured organism</name>
    <dbReference type="NCBI Taxonomy" id="155900"/>
    <lineage>
        <taxon>unclassified sequences</taxon>
        <taxon>environmental samples</taxon>
    </lineage>
</organism>
<keyword evidence="1" id="KW-0812">Transmembrane</keyword>
<proteinExistence type="predicted"/>
<keyword evidence="1" id="KW-1133">Transmembrane helix</keyword>
<keyword evidence="1" id="KW-0472">Membrane</keyword>
<sequence>MDINFHMRFIIHSMNLRQIVKRQLFMMTQKFGDRIIGFRLGHERWNVLCQAVNIGILKRIFADVFAYRFHVSIKKRLVRRRLLLFLFFRFFLFGFGCLGTGYSRV</sequence>
<accession>A0A5B8RJ95</accession>